<dbReference type="PANTHER" id="PTHR34567">
    <property type="entry name" value="FK506-BINDING-LIKE PROTEIN"/>
    <property type="match status" value="1"/>
</dbReference>
<protein>
    <submittedName>
        <fullName evidence="2">Uncharacterized protein</fullName>
    </submittedName>
</protein>
<proteinExistence type="predicted"/>
<organism evidence="2 3">
    <name type="scientific">Chenopodium quinoa</name>
    <name type="common">Quinoa</name>
    <dbReference type="NCBI Taxonomy" id="63459"/>
    <lineage>
        <taxon>Eukaryota</taxon>
        <taxon>Viridiplantae</taxon>
        <taxon>Streptophyta</taxon>
        <taxon>Embryophyta</taxon>
        <taxon>Tracheophyta</taxon>
        <taxon>Spermatophyta</taxon>
        <taxon>Magnoliopsida</taxon>
        <taxon>eudicotyledons</taxon>
        <taxon>Gunneridae</taxon>
        <taxon>Pentapetalae</taxon>
        <taxon>Caryophyllales</taxon>
        <taxon>Chenopodiaceae</taxon>
        <taxon>Chenopodioideae</taxon>
        <taxon>Atripliceae</taxon>
        <taxon>Chenopodium</taxon>
    </lineage>
</organism>
<keyword evidence="3" id="KW-1185">Reference proteome</keyword>
<accession>A0A803MAK2</accession>
<sequence length="376" mass="42941">MAVQGRDHRTTTGSLLLATNSAQPPLYSVGGRQQSTLSLEKKFCAVVGRVSWKKILHTQKYMFQDEKIINWKDSAVEEAFWNAKKRFWAEALGHPCDIELPDPDVFIDNIDWDSNVDPSLLLDLEKRDSDISCEADQKNSGVVVGIPVVPEQYVLSPMGWGDAEEEGPQLNNPEKHDSVNNAEKGCSNKGWEDDNYGHWGDNIANNAEKGCSNNGWEADFDNWGDRNMNNAEKGCANNGWEDNYFDHWGDKVVNNAEKGCSNYGWEADYDRWGDSNVNNAEKGCSNIGWDNNFVYVANDMVHYKEYNWEGYGTNKWWDHRSYKKSDYGGQHGFNISQYQHNGNDQSFFGDFGSNRRGNFSNIERPLIKWKPVSRQW</sequence>
<dbReference type="PANTHER" id="PTHR34567:SF3">
    <property type="entry name" value="FK506-BINDING-LIKE PROTEIN"/>
    <property type="match status" value="1"/>
</dbReference>
<evidence type="ECO:0000256" key="1">
    <source>
        <dbReference type="SAM" id="MobiDB-lite"/>
    </source>
</evidence>
<dbReference type="Proteomes" id="UP000596660">
    <property type="component" value="Unplaced"/>
</dbReference>
<dbReference type="Gramene" id="AUR62026119-RA">
    <property type="protein sequence ID" value="AUR62026119-RA:cds"/>
    <property type="gene ID" value="AUR62026119"/>
</dbReference>
<dbReference type="OMA" id="CANNGWE"/>
<dbReference type="AlphaFoldDB" id="A0A803MAK2"/>
<feature type="region of interest" description="Disordered" evidence="1">
    <location>
        <begin position="162"/>
        <end position="187"/>
    </location>
</feature>
<name>A0A803MAK2_CHEQI</name>
<evidence type="ECO:0000313" key="3">
    <source>
        <dbReference type="Proteomes" id="UP000596660"/>
    </source>
</evidence>
<dbReference type="EnsemblPlants" id="AUR62026119-RA">
    <property type="protein sequence ID" value="AUR62026119-RA:cds"/>
    <property type="gene ID" value="AUR62026119"/>
</dbReference>
<reference evidence="2" key="2">
    <citation type="submission" date="2021-03" db="UniProtKB">
        <authorList>
            <consortium name="EnsemblPlants"/>
        </authorList>
    </citation>
    <scope>IDENTIFICATION</scope>
</reference>
<reference evidence="2" key="1">
    <citation type="journal article" date="2017" name="Nature">
        <title>The genome of Chenopodium quinoa.</title>
        <authorList>
            <person name="Jarvis D.E."/>
            <person name="Ho Y.S."/>
            <person name="Lightfoot D.J."/>
            <person name="Schmoeckel S.M."/>
            <person name="Li B."/>
            <person name="Borm T.J.A."/>
            <person name="Ohyanagi H."/>
            <person name="Mineta K."/>
            <person name="Michell C.T."/>
            <person name="Saber N."/>
            <person name="Kharbatia N.M."/>
            <person name="Rupper R.R."/>
            <person name="Sharp A.R."/>
            <person name="Dally N."/>
            <person name="Boughton B.A."/>
            <person name="Woo Y.H."/>
            <person name="Gao G."/>
            <person name="Schijlen E.G.W.M."/>
            <person name="Guo X."/>
            <person name="Momin A.A."/>
            <person name="Negrao S."/>
            <person name="Al-Babili S."/>
            <person name="Gehring C."/>
            <person name="Roessner U."/>
            <person name="Jung C."/>
            <person name="Murphy K."/>
            <person name="Arold S.T."/>
            <person name="Gojobori T."/>
            <person name="van der Linden C.G."/>
            <person name="van Loo E.N."/>
            <person name="Jellen E.N."/>
            <person name="Maughan P.J."/>
            <person name="Tester M."/>
        </authorList>
    </citation>
    <scope>NUCLEOTIDE SEQUENCE [LARGE SCALE GENOMIC DNA]</scope>
    <source>
        <strain evidence="2">cv. PI 614886</strain>
    </source>
</reference>
<evidence type="ECO:0000313" key="2">
    <source>
        <dbReference type="EnsemblPlants" id="AUR62026119-RA:cds"/>
    </source>
</evidence>